<dbReference type="EMBL" id="NDXW01000001">
    <property type="protein sequence ID" value="RDH45195.1"/>
    <property type="molecule type" value="Genomic_DNA"/>
</dbReference>
<dbReference type="Pfam" id="PF00732">
    <property type="entry name" value="GMC_oxred_N"/>
    <property type="match status" value="1"/>
</dbReference>
<dbReference type="GO" id="GO:0016995">
    <property type="term" value="F:cholesterol oxidase activity"/>
    <property type="evidence" value="ECO:0007669"/>
    <property type="project" value="UniProtKB-EC"/>
</dbReference>
<dbReference type="InterPro" id="IPR029058">
    <property type="entry name" value="AB_hydrolase_fold"/>
</dbReference>
<evidence type="ECO:0000256" key="15">
    <source>
        <dbReference type="ARBA" id="ARBA00049778"/>
    </source>
</evidence>
<keyword evidence="7" id="KW-0443">Lipid metabolism</keyword>
<comment type="similarity">
    <text evidence="2">Belongs to the GMC oxidoreductase family.</text>
</comment>
<dbReference type="PRINTS" id="PR00411">
    <property type="entry name" value="PNDRDTASEI"/>
</dbReference>
<evidence type="ECO:0000259" key="16">
    <source>
        <dbReference type="PROSITE" id="PS51379"/>
    </source>
</evidence>
<dbReference type="AlphaFoldDB" id="A0A4P9VNZ4"/>
<dbReference type="PROSITE" id="PS51379">
    <property type="entry name" value="4FE4S_FER_2"/>
    <property type="match status" value="1"/>
</dbReference>
<keyword evidence="4" id="KW-0285">Flavoprotein</keyword>
<dbReference type="InterPro" id="IPR036188">
    <property type="entry name" value="FAD/NAD-bd_sf"/>
</dbReference>
<dbReference type="Gene3D" id="3.50.50.60">
    <property type="entry name" value="FAD/NAD(P)-binding domain"/>
    <property type="match status" value="3"/>
</dbReference>
<protein>
    <recommendedName>
        <fullName evidence="14">Cholesterol oxidase</fullName>
        <ecNumber evidence="13">1.1.3.6</ecNumber>
        <ecNumber evidence="11">5.3.3.1</ecNumber>
    </recommendedName>
    <alternativeName>
        <fullName evidence="15">Cholesterol isomerase</fullName>
    </alternativeName>
</protein>
<evidence type="ECO:0000256" key="3">
    <source>
        <dbReference type="ARBA" id="ARBA00022548"/>
    </source>
</evidence>
<dbReference type="InterPro" id="IPR007867">
    <property type="entry name" value="GMC_OxRtase_C"/>
</dbReference>
<dbReference type="InterPro" id="IPR017896">
    <property type="entry name" value="4Fe4S_Fe-S-bd"/>
</dbReference>
<evidence type="ECO:0000256" key="14">
    <source>
        <dbReference type="ARBA" id="ARBA00049744"/>
    </source>
</evidence>
<dbReference type="GO" id="GO:0008203">
    <property type="term" value="P:cholesterol metabolic process"/>
    <property type="evidence" value="ECO:0007669"/>
    <property type="project" value="UniProtKB-KW"/>
</dbReference>
<evidence type="ECO:0000256" key="5">
    <source>
        <dbReference type="ARBA" id="ARBA00022827"/>
    </source>
</evidence>
<keyword evidence="6" id="KW-0560">Oxidoreductase</keyword>
<dbReference type="PANTHER" id="PTHR47470:SF1">
    <property type="entry name" value="FAD-DEPENDENT OXIDOREDUCTASE 2 FAD BINDING DOMAIN-CONTAINING PROTEIN"/>
    <property type="match status" value="1"/>
</dbReference>
<comment type="cofactor">
    <cofactor evidence="1">
        <name>FAD</name>
        <dbReference type="ChEBI" id="CHEBI:57692"/>
    </cofactor>
</comment>
<reference evidence="17 18" key="1">
    <citation type="submission" date="2017-04" db="EMBL/GenBank/DDBJ databases">
        <title>Draft genome sequence of Zooshikella ganghwensis VG4 isolated from Red Sea sediments.</title>
        <authorList>
            <person name="Rehman Z."/>
            <person name="Alam I."/>
            <person name="Kamau A."/>
            <person name="Bajic V."/>
            <person name="Leiknes T."/>
        </authorList>
    </citation>
    <scope>NUCLEOTIDE SEQUENCE [LARGE SCALE GENOMIC DNA]</scope>
    <source>
        <strain evidence="17 18">VG4</strain>
    </source>
</reference>
<keyword evidence="18" id="KW-1185">Reference proteome</keyword>
<dbReference type="EC" id="1.1.3.6" evidence="13"/>
<evidence type="ECO:0000256" key="4">
    <source>
        <dbReference type="ARBA" id="ARBA00022630"/>
    </source>
</evidence>
<dbReference type="Pfam" id="PF05199">
    <property type="entry name" value="GMC_oxred_C"/>
    <property type="match status" value="1"/>
</dbReference>
<evidence type="ECO:0000256" key="10">
    <source>
        <dbReference type="ARBA" id="ARBA00023235"/>
    </source>
</evidence>
<evidence type="ECO:0000256" key="1">
    <source>
        <dbReference type="ARBA" id="ARBA00001974"/>
    </source>
</evidence>
<evidence type="ECO:0000256" key="12">
    <source>
        <dbReference type="ARBA" id="ARBA00049645"/>
    </source>
</evidence>
<evidence type="ECO:0000256" key="11">
    <source>
        <dbReference type="ARBA" id="ARBA00038856"/>
    </source>
</evidence>
<dbReference type="SUPFAM" id="SSF53474">
    <property type="entry name" value="alpha/beta-Hydrolases"/>
    <property type="match status" value="1"/>
</dbReference>
<evidence type="ECO:0000256" key="13">
    <source>
        <dbReference type="ARBA" id="ARBA00049723"/>
    </source>
</evidence>
<gene>
    <name evidence="17" type="ORF">B9G39_18080</name>
</gene>
<keyword evidence="10" id="KW-0413">Isomerase</keyword>
<dbReference type="RefSeq" id="WP_094788192.1">
    <property type="nucleotide sequence ID" value="NZ_NDXW01000001.1"/>
</dbReference>
<keyword evidence="9" id="KW-0753">Steroid metabolism</keyword>
<dbReference type="InterPro" id="IPR052542">
    <property type="entry name" value="Cholesterol_Oxidase"/>
</dbReference>
<dbReference type="GO" id="GO:0050660">
    <property type="term" value="F:flavin adenine dinucleotide binding"/>
    <property type="evidence" value="ECO:0007669"/>
    <property type="project" value="InterPro"/>
</dbReference>
<name>A0A4P9VNZ4_9GAMM</name>
<organism evidence="17 18">
    <name type="scientific">Zooshikella ganghwensis</name>
    <dbReference type="NCBI Taxonomy" id="202772"/>
    <lineage>
        <taxon>Bacteria</taxon>
        <taxon>Pseudomonadati</taxon>
        <taxon>Pseudomonadota</taxon>
        <taxon>Gammaproteobacteria</taxon>
        <taxon>Oceanospirillales</taxon>
        <taxon>Zooshikellaceae</taxon>
        <taxon>Zooshikella</taxon>
    </lineage>
</organism>
<keyword evidence="8" id="KW-1207">Sterol metabolism</keyword>
<dbReference type="Gene3D" id="3.40.50.1820">
    <property type="entry name" value="alpha/beta hydrolase"/>
    <property type="match status" value="1"/>
</dbReference>
<dbReference type="SUPFAM" id="SSF51905">
    <property type="entry name" value="FAD/NAD(P)-binding domain"/>
    <property type="match status" value="1"/>
</dbReference>
<comment type="caution">
    <text evidence="17">The sequence shown here is derived from an EMBL/GenBank/DDBJ whole genome shotgun (WGS) entry which is preliminary data.</text>
</comment>
<keyword evidence="5" id="KW-0274">FAD</keyword>
<evidence type="ECO:0000256" key="9">
    <source>
        <dbReference type="ARBA" id="ARBA00023221"/>
    </source>
</evidence>
<evidence type="ECO:0000256" key="7">
    <source>
        <dbReference type="ARBA" id="ARBA00023098"/>
    </source>
</evidence>
<feature type="domain" description="4Fe-4S ferredoxin-type" evidence="16">
    <location>
        <begin position="190"/>
        <end position="219"/>
    </location>
</feature>
<evidence type="ECO:0000256" key="8">
    <source>
        <dbReference type="ARBA" id="ARBA00023166"/>
    </source>
</evidence>
<comment type="pathway">
    <text evidence="12">Steroid metabolism; cholesterol degradation.</text>
</comment>
<keyword evidence="3" id="KW-0153">Cholesterol metabolism</keyword>
<sequence length="1152" mass="127076">MNRISLDIELIKEHYDVVVIGSGYGGGISASRLARAGQNVCLLERGREILPGEYPNTEEEALKDLQFHTPDGHIGSKTGLYDIHVNSEQNVVVGCGLGGTSLINANVSLEPEPKVFEDNRWPQTIREHQDTLLKEGFQRARDMLKPIPYPETSPTLPKLEANKKSAVAMGQNFYRPPINVTFEDPENGINHVGVPQSACTNCGDCVSGCNYGAKNTTLMNYLPDAWNHGAELFCNVLVKFIEKHGHGWLIHYHPVGEGREKFDAPTLFVRADLVVISAGTLGSTEILLRSKEKGLSLSSQLGKNFSGNGDILGFGYNCDQTINGIGFGHLPVGEINPVGPCISSIIDMRNEDSWRSRMVIEEGSIPGAIGKLMPISLSAAAEAIGQDTDTGFIDKIKEKARAADSLIRGPYHGAINNTQTYLIMSHDNGEGVMTLEKDQLRVNWPGVGEQVNFQVGNKRLKQATAALGGEYVENPIWTKLFNHSLITVHPLGGAVMGEDAEQGVVNHKGQVFSGTSGTAVYSDLYVTDGSVIPTSLAVNPLLTISAISERCCALMAQDRGWSINYDLPSKPSKERLAVVSQVKNIGITFTETMKGFFSTQFEEGELLSTYREAETMAKAAGSTMEFTLTISSDNLDEMLKTPAHAAKIIGTLNASALSDQPLLVNEGVFNLFEVYPETPDTRHMNYKMQLTSEAGEQFYFSGYKVIKDDPDILDIWPDTSTLYVTVYHGNNDQGSIVGKGILHIEPDDFLKQMSTMKVTNTTGVAEKLSAEVRFGKYFAGVLWETYGSIFYSESRFNPDALPRKKRPLRVSVPVVHPFKTEDGVNLRLTRYQGGSKGPVMLVHGLGVSSTIFSTDTIQTNLLEYLYAHNYDVWLLDFRVSIALPAAKQQSNGDQVAKYDFPAAIDVIRNNTGCDTIQAVVHCYGATTFFMSMLAGLKYVRSIVCSQIATNVVIPTATKIKTGIHLPSVLDMLGVESLTAYVDNHENWFGRLYDKALDIYAMKEAQGQCNNPVCHRVTFLYASLYRHAQLNNLLHSNLHELFAEANITTFEHLAEICRKGVVVNFEGEDIYMPNIDKLNLPIRFISGAKNQCYLPESTEITYNLLREKYPSQQYSRKVIPEYGHIDCIFGAHAVEDVYPEILEHLEQTSGVSK</sequence>
<evidence type="ECO:0000313" key="17">
    <source>
        <dbReference type="EMBL" id="RDH45195.1"/>
    </source>
</evidence>
<proteinExistence type="inferred from homology"/>
<evidence type="ECO:0000313" key="18">
    <source>
        <dbReference type="Proteomes" id="UP000257039"/>
    </source>
</evidence>
<evidence type="ECO:0000256" key="6">
    <source>
        <dbReference type="ARBA" id="ARBA00023002"/>
    </source>
</evidence>
<accession>A0A4P9VNZ4</accession>
<dbReference type="GO" id="GO:0004769">
    <property type="term" value="F:steroid Delta-isomerase activity"/>
    <property type="evidence" value="ECO:0007669"/>
    <property type="project" value="UniProtKB-EC"/>
</dbReference>
<dbReference type="InterPro" id="IPR000172">
    <property type="entry name" value="GMC_OxRdtase_N"/>
</dbReference>
<dbReference type="EC" id="5.3.3.1" evidence="11"/>
<evidence type="ECO:0000256" key="2">
    <source>
        <dbReference type="ARBA" id="ARBA00010790"/>
    </source>
</evidence>
<dbReference type="PANTHER" id="PTHR47470">
    <property type="entry name" value="CHOLESTEROL OXIDASE"/>
    <property type="match status" value="1"/>
</dbReference>
<dbReference type="Proteomes" id="UP000257039">
    <property type="component" value="Unassembled WGS sequence"/>
</dbReference>